<dbReference type="PROSITE" id="PS50056">
    <property type="entry name" value="TYR_PHOSPHATASE_2"/>
    <property type="match status" value="1"/>
</dbReference>
<proteinExistence type="predicted"/>
<accession>A0ABQ9G367</accession>
<comment type="caution">
    <text evidence="3">The sequence shown here is derived from an EMBL/GenBank/DDBJ whole genome shotgun (WGS) entry which is preliminary data.</text>
</comment>
<dbReference type="SMART" id="SM00194">
    <property type="entry name" value="PTPc"/>
    <property type="match status" value="1"/>
</dbReference>
<dbReference type="InterPro" id="IPR000387">
    <property type="entry name" value="Tyr_Pase_dom"/>
</dbReference>
<dbReference type="InterPro" id="IPR050348">
    <property type="entry name" value="Protein-Tyr_Phosphatase"/>
</dbReference>
<feature type="domain" description="Tyrosine-protein phosphatase" evidence="1">
    <location>
        <begin position="1"/>
        <end position="203"/>
    </location>
</feature>
<dbReference type="SUPFAM" id="SSF52799">
    <property type="entry name" value="(Phosphotyrosine protein) phosphatases II"/>
    <property type="match status" value="1"/>
</dbReference>
<evidence type="ECO:0000259" key="1">
    <source>
        <dbReference type="PROSITE" id="PS50055"/>
    </source>
</evidence>
<protein>
    <submittedName>
        <fullName evidence="3">Uncharacterized protein</fullName>
    </submittedName>
</protein>
<feature type="domain" description="Tyrosine specific protein phosphatases" evidence="2">
    <location>
        <begin position="120"/>
        <end position="187"/>
    </location>
</feature>
<dbReference type="Pfam" id="PF00102">
    <property type="entry name" value="Y_phosphatase"/>
    <property type="match status" value="1"/>
</dbReference>
<dbReference type="Gene3D" id="3.90.190.10">
    <property type="entry name" value="Protein tyrosine phosphatase superfamily"/>
    <property type="match status" value="1"/>
</dbReference>
<organism evidence="3 4">
    <name type="scientific">Tegillarca granosa</name>
    <name type="common">Malaysian cockle</name>
    <name type="synonym">Anadara granosa</name>
    <dbReference type="NCBI Taxonomy" id="220873"/>
    <lineage>
        <taxon>Eukaryota</taxon>
        <taxon>Metazoa</taxon>
        <taxon>Spiralia</taxon>
        <taxon>Lophotrochozoa</taxon>
        <taxon>Mollusca</taxon>
        <taxon>Bivalvia</taxon>
        <taxon>Autobranchia</taxon>
        <taxon>Pteriomorphia</taxon>
        <taxon>Arcoida</taxon>
        <taxon>Arcoidea</taxon>
        <taxon>Arcidae</taxon>
        <taxon>Tegillarca</taxon>
    </lineage>
</organism>
<evidence type="ECO:0000313" key="3">
    <source>
        <dbReference type="EMBL" id="KAJ8322423.1"/>
    </source>
</evidence>
<dbReference type="PANTHER" id="PTHR19134:SF449">
    <property type="entry name" value="TYROSINE-PROTEIN PHOSPHATASE 1"/>
    <property type="match status" value="1"/>
</dbReference>
<gene>
    <name evidence="3" type="ORF">KUTeg_000032</name>
</gene>
<dbReference type="InterPro" id="IPR003595">
    <property type="entry name" value="Tyr_Pase_cat"/>
</dbReference>
<dbReference type="EMBL" id="JARBDR010000009">
    <property type="protein sequence ID" value="KAJ8322423.1"/>
    <property type="molecule type" value="Genomic_DNA"/>
</dbReference>
<evidence type="ECO:0000259" key="2">
    <source>
        <dbReference type="PROSITE" id="PS50056"/>
    </source>
</evidence>
<sequence length="207" mass="23556">MRSGYMSYKDHTGFLATQCPLLDRVVDFWCLVYDHESCTIVTLDCSSEDEPPLNWIPANKSATQIGRFSIRRTKDTTVIGDTKETEVCLVNEDNERIIKVFKVQSWGQGLPTPSSGHVLLKLIEMVEHWKDTASDGPITVVCMDGSKCCGLFCALFNTIQKLRYEDNVDIYQTVKQLHVRRPEFFSSVIVQIRRLSVFALKAIEVKT</sequence>
<dbReference type="InterPro" id="IPR000242">
    <property type="entry name" value="PTP_cat"/>
</dbReference>
<dbReference type="PRINTS" id="PR00700">
    <property type="entry name" value="PRTYPHPHTASE"/>
</dbReference>
<keyword evidence="4" id="KW-1185">Reference proteome</keyword>
<evidence type="ECO:0000313" key="4">
    <source>
        <dbReference type="Proteomes" id="UP001217089"/>
    </source>
</evidence>
<name>A0ABQ9G367_TEGGR</name>
<dbReference type="Proteomes" id="UP001217089">
    <property type="component" value="Unassembled WGS sequence"/>
</dbReference>
<dbReference type="InterPro" id="IPR029021">
    <property type="entry name" value="Prot-tyrosine_phosphatase-like"/>
</dbReference>
<dbReference type="PROSITE" id="PS50055">
    <property type="entry name" value="TYR_PHOSPHATASE_PTP"/>
    <property type="match status" value="1"/>
</dbReference>
<reference evidence="3 4" key="1">
    <citation type="submission" date="2022-12" db="EMBL/GenBank/DDBJ databases">
        <title>Chromosome-level genome of Tegillarca granosa.</title>
        <authorList>
            <person name="Kim J."/>
        </authorList>
    </citation>
    <scope>NUCLEOTIDE SEQUENCE [LARGE SCALE GENOMIC DNA]</scope>
    <source>
        <strain evidence="3">Teg-2019</strain>
        <tissue evidence="3">Adductor muscle</tissue>
    </source>
</reference>
<dbReference type="SMART" id="SM00404">
    <property type="entry name" value="PTPc_motif"/>
    <property type="match status" value="1"/>
</dbReference>
<dbReference type="PANTHER" id="PTHR19134">
    <property type="entry name" value="RECEPTOR-TYPE TYROSINE-PROTEIN PHOSPHATASE"/>
    <property type="match status" value="1"/>
</dbReference>